<feature type="chain" id="PRO_5042824347" evidence="5">
    <location>
        <begin position="22"/>
        <end position="309"/>
    </location>
</feature>
<dbReference type="PROSITE" id="PS00562">
    <property type="entry name" value="CBM1_1"/>
    <property type="match status" value="1"/>
</dbReference>
<evidence type="ECO:0000256" key="3">
    <source>
        <dbReference type="ARBA" id="ARBA00023157"/>
    </source>
</evidence>
<dbReference type="InterPro" id="IPR029058">
    <property type="entry name" value="AB_hydrolase_fold"/>
</dbReference>
<dbReference type="Gene3D" id="3.40.50.1820">
    <property type="entry name" value="alpha/beta hydrolase"/>
    <property type="match status" value="1"/>
</dbReference>
<feature type="compositionally biased region" description="Low complexity" evidence="4">
    <location>
        <begin position="253"/>
        <end position="265"/>
    </location>
</feature>
<dbReference type="GO" id="GO:0030248">
    <property type="term" value="F:cellulose binding"/>
    <property type="evidence" value="ECO:0007669"/>
    <property type="project" value="InterPro"/>
</dbReference>
<keyword evidence="8" id="KW-1185">Reference proteome</keyword>
<dbReference type="Pfam" id="PF01083">
    <property type="entry name" value="Cutinase"/>
    <property type="match status" value="1"/>
</dbReference>
<sequence length="309" mass="31823">MWPTPKAAFLLLWAHSLVVSGSPVELEARQGNCPGVHVFGARETTVSPGFGTAGTVVNLILREYPGSTSEAINYPACGGQASCGGAQYGDSARQGTQNAANQVNTFHARCPNTQIVLVGYSQGGQIFDNAYCGGPDSGSSISTTTPFINSSALSQVKAVILMGSPRYVAGLPYNVGTCTAQGFAARNRGYTCPSDGSRIQNYCDSADPYCCTGNDANHHQQYGNKYGSQALAFVKSKLSSGGGGGTQPPTNPPITTTTPSPSQPTGGNGGGVVCSGLWGQCGGQGWSGPTCCSQGTCRASNQWYSQCLN</sequence>
<evidence type="ECO:0000256" key="5">
    <source>
        <dbReference type="SAM" id="SignalP"/>
    </source>
</evidence>
<dbReference type="PROSITE" id="PS51164">
    <property type="entry name" value="CBM1_2"/>
    <property type="match status" value="1"/>
</dbReference>
<organism evidence="7 8">
    <name type="scientific">Rhypophila decipiens</name>
    <dbReference type="NCBI Taxonomy" id="261697"/>
    <lineage>
        <taxon>Eukaryota</taxon>
        <taxon>Fungi</taxon>
        <taxon>Dikarya</taxon>
        <taxon>Ascomycota</taxon>
        <taxon>Pezizomycotina</taxon>
        <taxon>Sordariomycetes</taxon>
        <taxon>Sordariomycetidae</taxon>
        <taxon>Sordariales</taxon>
        <taxon>Naviculisporaceae</taxon>
        <taxon>Rhypophila</taxon>
    </lineage>
</organism>
<dbReference type="PANTHER" id="PTHR33630:SF13">
    <property type="entry name" value="ACETYLXYLAN ESTERASE"/>
    <property type="match status" value="1"/>
</dbReference>
<reference evidence="7" key="2">
    <citation type="submission" date="2023-05" db="EMBL/GenBank/DDBJ databases">
        <authorList>
            <consortium name="Lawrence Berkeley National Laboratory"/>
            <person name="Steindorff A."/>
            <person name="Hensen N."/>
            <person name="Bonometti L."/>
            <person name="Westerberg I."/>
            <person name="Brannstrom I.O."/>
            <person name="Guillou S."/>
            <person name="Cros-Aarteil S."/>
            <person name="Calhoun S."/>
            <person name="Haridas S."/>
            <person name="Kuo A."/>
            <person name="Mondo S."/>
            <person name="Pangilinan J."/>
            <person name="Riley R."/>
            <person name="Labutti K."/>
            <person name="Andreopoulos B."/>
            <person name="Lipzen A."/>
            <person name="Chen C."/>
            <person name="Yanf M."/>
            <person name="Daum C."/>
            <person name="Ng V."/>
            <person name="Clum A."/>
            <person name="Ohm R."/>
            <person name="Martin F."/>
            <person name="Silar P."/>
            <person name="Natvig D."/>
            <person name="Lalanne C."/>
            <person name="Gautier V."/>
            <person name="Ament-Velasquez S.L."/>
            <person name="Kruys A."/>
            <person name="Hutchinson M.I."/>
            <person name="Powell A.J."/>
            <person name="Barry K."/>
            <person name="Miller A.N."/>
            <person name="Grigoriev I.V."/>
            <person name="Debuchy R."/>
            <person name="Gladieux P."/>
            <person name="Thoren M.H."/>
            <person name="Johannesson H."/>
        </authorList>
    </citation>
    <scope>NUCLEOTIDE SEQUENCE</scope>
    <source>
        <strain evidence="7">PSN293</strain>
    </source>
</reference>
<dbReference type="SUPFAM" id="SSF57180">
    <property type="entry name" value="Cellulose-binding domain"/>
    <property type="match status" value="1"/>
</dbReference>
<evidence type="ECO:0000256" key="2">
    <source>
        <dbReference type="ARBA" id="ARBA00022801"/>
    </source>
</evidence>
<dbReference type="EMBL" id="MU858130">
    <property type="protein sequence ID" value="KAK4212292.1"/>
    <property type="molecule type" value="Genomic_DNA"/>
</dbReference>
<evidence type="ECO:0000313" key="7">
    <source>
        <dbReference type="EMBL" id="KAK4212292.1"/>
    </source>
</evidence>
<proteinExistence type="predicted"/>
<gene>
    <name evidence="7" type="ORF">QBC37DRAFT_465973</name>
</gene>
<evidence type="ECO:0000259" key="6">
    <source>
        <dbReference type="PROSITE" id="PS51164"/>
    </source>
</evidence>
<dbReference type="SUPFAM" id="SSF53474">
    <property type="entry name" value="alpha/beta-Hydrolases"/>
    <property type="match status" value="1"/>
</dbReference>
<comment type="caution">
    <text evidence="7">The sequence shown here is derived from an EMBL/GenBank/DDBJ whole genome shotgun (WGS) entry which is preliminary data.</text>
</comment>
<reference evidence="7" key="1">
    <citation type="journal article" date="2023" name="Mol. Phylogenet. Evol.">
        <title>Genome-scale phylogeny and comparative genomics of the fungal order Sordariales.</title>
        <authorList>
            <person name="Hensen N."/>
            <person name="Bonometti L."/>
            <person name="Westerberg I."/>
            <person name="Brannstrom I.O."/>
            <person name="Guillou S."/>
            <person name="Cros-Aarteil S."/>
            <person name="Calhoun S."/>
            <person name="Haridas S."/>
            <person name="Kuo A."/>
            <person name="Mondo S."/>
            <person name="Pangilinan J."/>
            <person name="Riley R."/>
            <person name="LaButti K."/>
            <person name="Andreopoulos B."/>
            <person name="Lipzen A."/>
            <person name="Chen C."/>
            <person name="Yan M."/>
            <person name="Daum C."/>
            <person name="Ng V."/>
            <person name="Clum A."/>
            <person name="Steindorff A."/>
            <person name="Ohm R.A."/>
            <person name="Martin F."/>
            <person name="Silar P."/>
            <person name="Natvig D.O."/>
            <person name="Lalanne C."/>
            <person name="Gautier V."/>
            <person name="Ament-Velasquez S.L."/>
            <person name="Kruys A."/>
            <person name="Hutchinson M.I."/>
            <person name="Powell A.J."/>
            <person name="Barry K."/>
            <person name="Miller A.N."/>
            <person name="Grigoriev I.V."/>
            <person name="Debuchy R."/>
            <person name="Gladieux P."/>
            <person name="Hiltunen Thoren M."/>
            <person name="Johannesson H."/>
        </authorList>
    </citation>
    <scope>NUCLEOTIDE SEQUENCE</scope>
    <source>
        <strain evidence="7">PSN293</strain>
    </source>
</reference>
<keyword evidence="3" id="KW-1015">Disulfide bond</keyword>
<dbReference type="GO" id="GO:0005576">
    <property type="term" value="C:extracellular region"/>
    <property type="evidence" value="ECO:0007669"/>
    <property type="project" value="InterPro"/>
</dbReference>
<dbReference type="Proteomes" id="UP001301769">
    <property type="component" value="Unassembled WGS sequence"/>
</dbReference>
<dbReference type="InterPro" id="IPR035971">
    <property type="entry name" value="CBD_sf"/>
</dbReference>
<feature type="domain" description="CBM1" evidence="6">
    <location>
        <begin position="273"/>
        <end position="308"/>
    </location>
</feature>
<dbReference type="SMART" id="SM00236">
    <property type="entry name" value="fCBD"/>
    <property type="match status" value="1"/>
</dbReference>
<dbReference type="Pfam" id="PF00734">
    <property type="entry name" value="CBM_1"/>
    <property type="match status" value="1"/>
</dbReference>
<dbReference type="GO" id="GO:0052689">
    <property type="term" value="F:carboxylic ester hydrolase activity"/>
    <property type="evidence" value="ECO:0007669"/>
    <property type="project" value="UniProtKB-ARBA"/>
</dbReference>
<feature type="signal peptide" evidence="5">
    <location>
        <begin position="1"/>
        <end position="21"/>
    </location>
</feature>
<evidence type="ECO:0000256" key="1">
    <source>
        <dbReference type="ARBA" id="ARBA00022729"/>
    </source>
</evidence>
<protein>
    <submittedName>
        <fullName evidence="7">Family 5 putative carbohydrate esterase</fullName>
    </submittedName>
</protein>
<name>A0AAN6YA76_9PEZI</name>
<dbReference type="PANTHER" id="PTHR33630">
    <property type="entry name" value="CUTINASE RV1984C-RELATED-RELATED"/>
    <property type="match status" value="1"/>
</dbReference>
<feature type="region of interest" description="Disordered" evidence="4">
    <location>
        <begin position="238"/>
        <end position="267"/>
    </location>
</feature>
<accession>A0AAN6YA76</accession>
<dbReference type="InterPro" id="IPR000254">
    <property type="entry name" value="CBD"/>
</dbReference>
<evidence type="ECO:0000313" key="8">
    <source>
        <dbReference type="Proteomes" id="UP001301769"/>
    </source>
</evidence>
<dbReference type="InterPro" id="IPR000675">
    <property type="entry name" value="Cutinase/axe"/>
</dbReference>
<dbReference type="SMART" id="SM01110">
    <property type="entry name" value="Cutinase"/>
    <property type="match status" value="1"/>
</dbReference>
<keyword evidence="2" id="KW-0378">Hydrolase</keyword>
<dbReference type="GO" id="GO:0005975">
    <property type="term" value="P:carbohydrate metabolic process"/>
    <property type="evidence" value="ECO:0007669"/>
    <property type="project" value="InterPro"/>
</dbReference>
<evidence type="ECO:0000256" key="4">
    <source>
        <dbReference type="SAM" id="MobiDB-lite"/>
    </source>
</evidence>
<keyword evidence="1 5" id="KW-0732">Signal</keyword>
<dbReference type="AlphaFoldDB" id="A0AAN6YA76"/>